<accession>A0A8J3ARC3</accession>
<dbReference type="Proteomes" id="UP000626244">
    <property type="component" value="Unassembled WGS sequence"/>
</dbReference>
<organism evidence="1 2">
    <name type="scientific">Gottfriedia solisilvae</name>
    <dbReference type="NCBI Taxonomy" id="1516104"/>
    <lineage>
        <taxon>Bacteria</taxon>
        <taxon>Bacillati</taxon>
        <taxon>Bacillota</taxon>
        <taxon>Bacilli</taxon>
        <taxon>Bacillales</taxon>
        <taxon>Bacillaceae</taxon>
        <taxon>Gottfriedia</taxon>
    </lineage>
</organism>
<evidence type="ECO:0000313" key="2">
    <source>
        <dbReference type="Proteomes" id="UP000626244"/>
    </source>
</evidence>
<proteinExistence type="predicted"/>
<reference evidence="2" key="1">
    <citation type="journal article" date="2019" name="Int. J. Syst. Evol. Microbiol.">
        <title>The Global Catalogue of Microorganisms (GCM) 10K type strain sequencing project: providing services to taxonomists for standard genome sequencing and annotation.</title>
        <authorList>
            <consortium name="The Broad Institute Genomics Platform"/>
            <consortium name="The Broad Institute Genome Sequencing Center for Infectious Disease"/>
            <person name="Wu L."/>
            <person name="Ma J."/>
        </authorList>
    </citation>
    <scope>NUCLEOTIDE SEQUENCE [LARGE SCALE GENOMIC DNA]</scope>
    <source>
        <strain evidence="2">CGMCC 1.14993</strain>
    </source>
</reference>
<comment type="caution">
    <text evidence="1">The sequence shown here is derived from an EMBL/GenBank/DDBJ whole genome shotgun (WGS) entry which is preliminary data.</text>
</comment>
<dbReference type="RefSeq" id="WP_088002123.1">
    <property type="nucleotide sequence ID" value="NZ_BMHB01000003.1"/>
</dbReference>
<dbReference type="InterPro" id="IPR047670">
    <property type="entry name" value="YfjT-like"/>
</dbReference>
<protein>
    <submittedName>
        <fullName evidence="1">Uncharacterized protein</fullName>
    </submittedName>
</protein>
<dbReference type="OrthoDB" id="2990422at2"/>
<evidence type="ECO:0000313" key="1">
    <source>
        <dbReference type="EMBL" id="GGI17385.1"/>
    </source>
</evidence>
<dbReference type="AlphaFoldDB" id="A0A8J3ARC3"/>
<dbReference type="EMBL" id="BMHB01000003">
    <property type="protein sequence ID" value="GGI17385.1"/>
    <property type="molecule type" value="Genomic_DNA"/>
</dbReference>
<name>A0A8J3ARC3_9BACI</name>
<keyword evidence="2" id="KW-1185">Reference proteome</keyword>
<gene>
    <name evidence="1" type="ORF">GCM10007380_37680</name>
</gene>
<sequence length="56" mass="6472">MANSVEQLSYIKERFHSVMETIESLEAEEISLDELDQLLSVLDDIESKCREVNQVD</sequence>
<dbReference type="NCBIfam" id="NF040878">
    <property type="entry name" value="SE1561_fam"/>
    <property type="match status" value="1"/>
</dbReference>